<gene>
    <name evidence="10" type="ORF">SAMN05444392_101815</name>
</gene>
<name>A0A1M4U4R9_9BACL</name>
<dbReference type="Gene3D" id="3.40.50.620">
    <property type="entry name" value="HUPs"/>
    <property type="match status" value="1"/>
</dbReference>
<dbReference type="STRING" id="112248.SAMN05444392_101815"/>
<evidence type="ECO:0000259" key="9">
    <source>
        <dbReference type="SMART" id="SM00893"/>
    </source>
</evidence>
<evidence type="ECO:0000256" key="2">
    <source>
        <dbReference type="ARBA" id="ARBA00011355"/>
    </source>
</evidence>
<evidence type="ECO:0000256" key="4">
    <source>
        <dbReference type="ARBA" id="ARBA00022448"/>
    </source>
</evidence>
<comment type="cofactor">
    <cofactor evidence="8">
        <name>AMP</name>
        <dbReference type="ChEBI" id="CHEBI:456215"/>
    </cofactor>
</comment>
<dbReference type="AlphaFoldDB" id="A0A1M4U4R9"/>
<reference evidence="10 11" key="1">
    <citation type="submission" date="2016-11" db="EMBL/GenBank/DDBJ databases">
        <authorList>
            <person name="Jaros S."/>
            <person name="Januszkiewicz K."/>
            <person name="Wedrychowicz H."/>
        </authorList>
    </citation>
    <scope>NUCLEOTIDE SEQUENCE [LARGE SCALE GENOMIC DNA]</scope>
    <source>
        <strain evidence="10 11">DSM 44666</strain>
    </source>
</reference>
<dbReference type="InterPro" id="IPR014729">
    <property type="entry name" value="Rossmann-like_a/b/a_fold"/>
</dbReference>
<dbReference type="RefSeq" id="WP_073152334.1">
    <property type="nucleotide sequence ID" value="NZ_FQVL01000001.1"/>
</dbReference>
<evidence type="ECO:0000313" key="10">
    <source>
        <dbReference type="EMBL" id="SHE51821.1"/>
    </source>
</evidence>
<dbReference type="PROSITE" id="PS01065">
    <property type="entry name" value="ETF_BETA"/>
    <property type="match status" value="1"/>
</dbReference>
<dbReference type="InterPro" id="IPR014730">
    <property type="entry name" value="ETF_a/b_N"/>
</dbReference>
<dbReference type="InterPro" id="IPR033948">
    <property type="entry name" value="ETF_beta_N"/>
</dbReference>
<evidence type="ECO:0000256" key="1">
    <source>
        <dbReference type="ARBA" id="ARBA00007557"/>
    </source>
</evidence>
<dbReference type="Pfam" id="PF01012">
    <property type="entry name" value="ETF"/>
    <property type="match status" value="1"/>
</dbReference>
<evidence type="ECO:0000256" key="6">
    <source>
        <dbReference type="ARBA" id="ARBA00025649"/>
    </source>
</evidence>
<dbReference type="PANTHER" id="PTHR21294">
    <property type="entry name" value="ELECTRON TRANSFER FLAVOPROTEIN BETA-SUBUNIT"/>
    <property type="match status" value="1"/>
</dbReference>
<dbReference type="InterPro" id="IPR000049">
    <property type="entry name" value="ET-Flavoprotein_bsu_CS"/>
</dbReference>
<evidence type="ECO:0000256" key="7">
    <source>
        <dbReference type="ARBA" id="ARBA00042002"/>
    </source>
</evidence>
<evidence type="ECO:0000256" key="3">
    <source>
        <dbReference type="ARBA" id="ARBA00016797"/>
    </source>
</evidence>
<evidence type="ECO:0000313" key="11">
    <source>
        <dbReference type="Proteomes" id="UP000184476"/>
    </source>
</evidence>
<evidence type="ECO:0000256" key="8">
    <source>
        <dbReference type="ARBA" id="ARBA00049933"/>
    </source>
</evidence>
<accession>A0A1M4U4R9</accession>
<dbReference type="GO" id="GO:0005829">
    <property type="term" value="C:cytosol"/>
    <property type="evidence" value="ECO:0007669"/>
    <property type="project" value="TreeGrafter"/>
</dbReference>
<dbReference type="GO" id="GO:0009055">
    <property type="term" value="F:electron transfer activity"/>
    <property type="evidence" value="ECO:0007669"/>
    <property type="project" value="InterPro"/>
</dbReference>
<dbReference type="Proteomes" id="UP000184476">
    <property type="component" value="Unassembled WGS sequence"/>
</dbReference>
<dbReference type="SMART" id="SM00893">
    <property type="entry name" value="ETF"/>
    <property type="match status" value="1"/>
</dbReference>
<keyword evidence="4" id="KW-0813">Transport</keyword>
<proteinExistence type="inferred from homology"/>
<comment type="subunit">
    <text evidence="2">Heterodimer of an alpha and a beta subunit.</text>
</comment>
<keyword evidence="5" id="KW-0249">Electron transport</keyword>
<sequence length="259" mass="29069">MEILICMKQTFDTEEKIFIQNGEIDDDGVERIINPYCEYAVEEGIRIKEAHGGTVRLITIGGAEAEAAIRTAMAMGVDEGYRLDLTDFPADSDEQTTSECIVQLIKQKQIPYDVILCGYMSIDNGTAQVGPRIAELLGIPHISTITSLTVDGRQVQVERDVEGDLEKVESSLPILLTAQQGLNEPRYPRLPDIMKAKRKPLHRMKWDELRVDVQMIQARTKKVAILPVEEKETGQILSGTIKEQSQELIRLLHEEAKVL</sequence>
<dbReference type="EMBL" id="FQVL01000001">
    <property type="protein sequence ID" value="SHE51821.1"/>
    <property type="molecule type" value="Genomic_DNA"/>
</dbReference>
<dbReference type="CDD" id="cd01714">
    <property type="entry name" value="ETF_beta"/>
    <property type="match status" value="1"/>
</dbReference>
<dbReference type="SUPFAM" id="SSF52402">
    <property type="entry name" value="Adenine nucleotide alpha hydrolases-like"/>
    <property type="match status" value="1"/>
</dbReference>
<dbReference type="PIRSF" id="PIRSF000090">
    <property type="entry name" value="Beta-ETF"/>
    <property type="match status" value="1"/>
</dbReference>
<comment type="function">
    <text evidence="6">The electron transfer flavoprotein serves as a specific electron acceptor for other dehydrogenases. It transfers the electrons to the main respiratory chain via ETF-ubiquinone oxidoreductase (ETF dehydrogenase).</text>
</comment>
<dbReference type="OrthoDB" id="9804960at2"/>
<dbReference type="PANTHER" id="PTHR21294:SF8">
    <property type="entry name" value="ELECTRON TRANSFER FLAVOPROTEIN SUBUNIT BETA"/>
    <property type="match status" value="1"/>
</dbReference>
<dbReference type="InterPro" id="IPR012255">
    <property type="entry name" value="ETF_b"/>
</dbReference>
<evidence type="ECO:0000256" key="5">
    <source>
        <dbReference type="ARBA" id="ARBA00022982"/>
    </source>
</evidence>
<keyword evidence="11" id="KW-1185">Reference proteome</keyword>
<comment type="similarity">
    <text evidence="1">Belongs to the ETF beta-subunit/FixA family.</text>
</comment>
<organism evidence="10 11">
    <name type="scientific">Seinonella peptonophila</name>
    <dbReference type="NCBI Taxonomy" id="112248"/>
    <lineage>
        <taxon>Bacteria</taxon>
        <taxon>Bacillati</taxon>
        <taxon>Bacillota</taxon>
        <taxon>Bacilli</taxon>
        <taxon>Bacillales</taxon>
        <taxon>Thermoactinomycetaceae</taxon>
        <taxon>Seinonella</taxon>
    </lineage>
</organism>
<feature type="domain" description="Electron transfer flavoprotein alpha/beta-subunit N-terminal" evidence="9">
    <location>
        <begin position="21"/>
        <end position="213"/>
    </location>
</feature>
<protein>
    <recommendedName>
        <fullName evidence="3">Electron transfer flavoprotein subunit beta</fullName>
    </recommendedName>
    <alternativeName>
        <fullName evidence="7">Electron transfer flavoprotein small subunit</fullName>
    </alternativeName>
</protein>